<proteinExistence type="predicted"/>
<evidence type="ECO:0000256" key="1">
    <source>
        <dbReference type="SAM" id="MobiDB-lite"/>
    </source>
</evidence>
<accession>A0ABR9S9C9</accession>
<dbReference type="InterPro" id="IPR006311">
    <property type="entry name" value="TAT_signal"/>
</dbReference>
<sequence length="246" mass="27052">MNRHTLQGRKEDEVLWTRRRSFLQAAAAWSALGGWSAAHAQQRSNIVELRGDALLNGTPLRAQQVVQTGDRIETGPGSYLVFSIGNSAFHVRQNSRITVERGDTLNAVSVLRMLTGAVVSVWGRGNSRQVVTPTLTAGIRGTGLYTEVRPEESFRSYFCNCYGTIELTAGSDRTTSRAVYHQSFWAEARPRDGRLLTPAGAINHTDEEVEMLAALVGQQTAWQAMGQKGPKDGAGYMEQRPHPLAR</sequence>
<reference evidence="3 4" key="1">
    <citation type="submission" date="2020-10" db="EMBL/GenBank/DDBJ databases">
        <title>Ramlibacter sp. HM2 16S ribosomal RNA gene Genome sequencing and assembly.</title>
        <authorList>
            <person name="Kang M."/>
        </authorList>
    </citation>
    <scope>NUCLEOTIDE SEQUENCE [LARGE SCALE GENOMIC DNA]</scope>
    <source>
        <strain evidence="3 4">HM2</strain>
    </source>
</reference>
<evidence type="ECO:0000259" key="2">
    <source>
        <dbReference type="Pfam" id="PF04773"/>
    </source>
</evidence>
<gene>
    <name evidence="3" type="ORF">IM787_20825</name>
</gene>
<dbReference type="EMBL" id="JADDIV010000006">
    <property type="protein sequence ID" value="MBE7370019.1"/>
    <property type="molecule type" value="Genomic_DNA"/>
</dbReference>
<dbReference type="RefSeq" id="WP_193678644.1">
    <property type="nucleotide sequence ID" value="NZ_JADDIV010000006.1"/>
</dbReference>
<dbReference type="InterPro" id="IPR006860">
    <property type="entry name" value="FecR"/>
</dbReference>
<name>A0ABR9S9C9_9BURK</name>
<protein>
    <submittedName>
        <fullName evidence="3">Iron dicitrate transport regulator FecR</fullName>
    </submittedName>
</protein>
<comment type="caution">
    <text evidence="3">The sequence shown here is derived from an EMBL/GenBank/DDBJ whole genome shotgun (WGS) entry which is preliminary data.</text>
</comment>
<dbReference type="Proteomes" id="UP000806285">
    <property type="component" value="Unassembled WGS sequence"/>
</dbReference>
<organism evidence="3 4">
    <name type="scientific">Ramlibacter pallidus</name>
    <dbReference type="NCBI Taxonomy" id="2780087"/>
    <lineage>
        <taxon>Bacteria</taxon>
        <taxon>Pseudomonadati</taxon>
        <taxon>Pseudomonadota</taxon>
        <taxon>Betaproteobacteria</taxon>
        <taxon>Burkholderiales</taxon>
        <taxon>Comamonadaceae</taxon>
        <taxon>Ramlibacter</taxon>
    </lineage>
</organism>
<feature type="region of interest" description="Disordered" evidence="1">
    <location>
        <begin position="225"/>
        <end position="246"/>
    </location>
</feature>
<evidence type="ECO:0000313" key="3">
    <source>
        <dbReference type="EMBL" id="MBE7370019.1"/>
    </source>
</evidence>
<dbReference type="PANTHER" id="PTHR38731">
    <property type="entry name" value="LIPL45-RELATED LIPOPROTEIN-RELATED"/>
    <property type="match status" value="1"/>
</dbReference>
<feature type="domain" description="FecR protein" evidence="2">
    <location>
        <begin position="70"/>
        <end position="149"/>
    </location>
</feature>
<evidence type="ECO:0000313" key="4">
    <source>
        <dbReference type="Proteomes" id="UP000806285"/>
    </source>
</evidence>
<keyword evidence="4" id="KW-1185">Reference proteome</keyword>
<dbReference type="PANTHER" id="PTHR38731:SF1">
    <property type="entry name" value="FECR PROTEIN DOMAIN-CONTAINING PROTEIN"/>
    <property type="match status" value="1"/>
</dbReference>
<dbReference type="Pfam" id="PF04773">
    <property type="entry name" value="FecR"/>
    <property type="match status" value="1"/>
</dbReference>
<dbReference type="PROSITE" id="PS51318">
    <property type="entry name" value="TAT"/>
    <property type="match status" value="1"/>
</dbReference>